<dbReference type="AlphaFoldDB" id="A0A6A5UN89"/>
<gene>
    <name evidence="2" type="ORF">CC80DRAFT_512692</name>
</gene>
<reference evidence="2" key="1">
    <citation type="journal article" date="2020" name="Stud. Mycol.">
        <title>101 Dothideomycetes genomes: a test case for predicting lifestyles and emergence of pathogens.</title>
        <authorList>
            <person name="Haridas S."/>
            <person name="Albert R."/>
            <person name="Binder M."/>
            <person name="Bloem J."/>
            <person name="Labutti K."/>
            <person name="Salamov A."/>
            <person name="Andreopoulos B."/>
            <person name="Baker S."/>
            <person name="Barry K."/>
            <person name="Bills G."/>
            <person name="Bluhm B."/>
            <person name="Cannon C."/>
            <person name="Castanera R."/>
            <person name="Culley D."/>
            <person name="Daum C."/>
            <person name="Ezra D."/>
            <person name="Gonzalez J."/>
            <person name="Henrissat B."/>
            <person name="Kuo A."/>
            <person name="Liang C."/>
            <person name="Lipzen A."/>
            <person name="Lutzoni F."/>
            <person name="Magnuson J."/>
            <person name="Mondo S."/>
            <person name="Nolan M."/>
            <person name="Ohm R."/>
            <person name="Pangilinan J."/>
            <person name="Park H.-J."/>
            <person name="Ramirez L."/>
            <person name="Alfaro M."/>
            <person name="Sun H."/>
            <person name="Tritt A."/>
            <person name="Yoshinaga Y."/>
            <person name="Zwiers L.-H."/>
            <person name="Turgeon B."/>
            <person name="Goodwin S."/>
            <person name="Spatafora J."/>
            <person name="Crous P."/>
            <person name="Grigoriev I."/>
        </authorList>
    </citation>
    <scope>NUCLEOTIDE SEQUENCE</scope>
    <source>
        <strain evidence="2">CBS 675.92</strain>
    </source>
</reference>
<evidence type="ECO:0000256" key="1">
    <source>
        <dbReference type="SAM" id="MobiDB-lite"/>
    </source>
</evidence>
<name>A0A6A5UN89_9PLEO</name>
<accession>A0A6A5UN89</accession>
<dbReference type="OrthoDB" id="5344687at2759"/>
<dbReference type="PANTHER" id="PTHR42089">
    <property type="entry name" value="YALI0F09427P"/>
    <property type="match status" value="1"/>
</dbReference>
<feature type="compositionally biased region" description="Low complexity" evidence="1">
    <location>
        <begin position="41"/>
        <end position="61"/>
    </location>
</feature>
<protein>
    <submittedName>
        <fullName evidence="2">Uncharacterized protein</fullName>
    </submittedName>
</protein>
<feature type="region of interest" description="Disordered" evidence="1">
    <location>
        <begin position="40"/>
        <end position="82"/>
    </location>
</feature>
<dbReference type="EMBL" id="ML976979">
    <property type="protein sequence ID" value="KAF1962547.1"/>
    <property type="molecule type" value="Genomic_DNA"/>
</dbReference>
<sequence length="206" mass="22193">MHDEHPHPLLAQVPLTVSPFLSLPTATPLPYTYKQLPSTLPPSILQTTQTTPTTSQHDPSSTPQPPQQQQQHHKPAYIHSATGTSAHPDQILASCLALQSHLQTLEADARKTLSAFEERRRAEELAEKRRVAPGWLDGDVRILRPENVGDEAGGGDTEMSGMGGMGTEGHAGMSVGIKALVERRDGVPDEGEGQALDRAFGGLHLK</sequence>
<dbReference type="Proteomes" id="UP000800035">
    <property type="component" value="Unassembled WGS sequence"/>
</dbReference>
<feature type="region of interest" description="Disordered" evidence="1">
    <location>
        <begin position="186"/>
        <end position="206"/>
    </location>
</feature>
<organism evidence="2 3">
    <name type="scientific">Byssothecium circinans</name>
    <dbReference type="NCBI Taxonomy" id="147558"/>
    <lineage>
        <taxon>Eukaryota</taxon>
        <taxon>Fungi</taxon>
        <taxon>Dikarya</taxon>
        <taxon>Ascomycota</taxon>
        <taxon>Pezizomycotina</taxon>
        <taxon>Dothideomycetes</taxon>
        <taxon>Pleosporomycetidae</taxon>
        <taxon>Pleosporales</taxon>
        <taxon>Massarineae</taxon>
        <taxon>Massarinaceae</taxon>
        <taxon>Byssothecium</taxon>
    </lineage>
</organism>
<proteinExistence type="predicted"/>
<evidence type="ECO:0000313" key="3">
    <source>
        <dbReference type="Proteomes" id="UP000800035"/>
    </source>
</evidence>
<evidence type="ECO:0000313" key="2">
    <source>
        <dbReference type="EMBL" id="KAF1962547.1"/>
    </source>
</evidence>
<dbReference type="PANTHER" id="PTHR42089:SF1">
    <property type="entry name" value="YALI0F09427P"/>
    <property type="match status" value="1"/>
</dbReference>
<keyword evidence="3" id="KW-1185">Reference proteome</keyword>